<dbReference type="SUPFAM" id="SSF53474">
    <property type="entry name" value="alpha/beta-Hydrolases"/>
    <property type="match status" value="1"/>
</dbReference>
<accession>A0A9X2MVI7</accession>
<evidence type="ECO:0000313" key="4">
    <source>
        <dbReference type="Proteomes" id="UP001141950"/>
    </source>
</evidence>
<dbReference type="InterPro" id="IPR000073">
    <property type="entry name" value="AB_hydrolase_1"/>
</dbReference>
<protein>
    <submittedName>
        <fullName evidence="3">Alpha/beta fold hydrolase</fullName>
    </submittedName>
</protein>
<dbReference type="InterPro" id="IPR013120">
    <property type="entry name" value="FAR_NAD-bd"/>
</dbReference>
<evidence type="ECO:0000259" key="2">
    <source>
        <dbReference type="Pfam" id="PF12697"/>
    </source>
</evidence>
<evidence type="ECO:0000259" key="1">
    <source>
        <dbReference type="Pfam" id="PF07993"/>
    </source>
</evidence>
<name>A0A9X2MVI7_9BACL</name>
<evidence type="ECO:0000313" key="3">
    <source>
        <dbReference type="EMBL" id="MCR2806641.1"/>
    </source>
</evidence>
<keyword evidence="3" id="KW-0378">Hydrolase</keyword>
<gene>
    <name evidence="3" type="ORF">NQZ67_22415</name>
</gene>
<dbReference type="Pfam" id="PF12697">
    <property type="entry name" value="Abhydrolase_6"/>
    <property type="match status" value="1"/>
</dbReference>
<dbReference type="Pfam" id="PF07993">
    <property type="entry name" value="NAD_binding_4"/>
    <property type="match status" value="1"/>
</dbReference>
<dbReference type="PANTHER" id="PTHR48079:SF6">
    <property type="entry name" value="NAD(P)-BINDING DOMAIN-CONTAINING PROTEIN-RELATED"/>
    <property type="match status" value="1"/>
</dbReference>
<dbReference type="InterPro" id="IPR036291">
    <property type="entry name" value="NAD(P)-bd_dom_sf"/>
</dbReference>
<dbReference type="PANTHER" id="PTHR48079">
    <property type="entry name" value="PROTEIN YEEZ"/>
    <property type="match status" value="1"/>
</dbReference>
<dbReference type="Proteomes" id="UP001141950">
    <property type="component" value="Unassembled WGS sequence"/>
</dbReference>
<dbReference type="GO" id="GO:0004029">
    <property type="term" value="F:aldehyde dehydrogenase (NAD+) activity"/>
    <property type="evidence" value="ECO:0007669"/>
    <property type="project" value="TreeGrafter"/>
</dbReference>
<dbReference type="InterPro" id="IPR029058">
    <property type="entry name" value="AB_hydrolase_fold"/>
</dbReference>
<reference evidence="3" key="1">
    <citation type="submission" date="2022-08" db="EMBL/GenBank/DDBJ databases">
        <title>The genomic sequence of strain Paenibacillus sp. SCIV0701.</title>
        <authorList>
            <person name="Zhao H."/>
        </authorList>
    </citation>
    <scope>NUCLEOTIDE SEQUENCE</scope>
    <source>
        <strain evidence="3">SCIV0701</strain>
    </source>
</reference>
<proteinExistence type="predicted"/>
<dbReference type="SUPFAM" id="SSF51735">
    <property type="entry name" value="NAD(P)-binding Rossmann-fold domains"/>
    <property type="match status" value="1"/>
</dbReference>
<dbReference type="EMBL" id="JANIPJ010000018">
    <property type="protein sequence ID" value="MCR2806641.1"/>
    <property type="molecule type" value="Genomic_DNA"/>
</dbReference>
<feature type="domain" description="Thioester reductase (TE)" evidence="1">
    <location>
        <begin position="5"/>
        <end position="230"/>
    </location>
</feature>
<feature type="domain" description="AB hydrolase-1" evidence="2">
    <location>
        <begin position="378"/>
        <end position="598"/>
    </location>
</feature>
<dbReference type="Gene3D" id="3.40.50.1820">
    <property type="entry name" value="alpha/beta hydrolase"/>
    <property type="match status" value="1"/>
</dbReference>
<dbReference type="InterPro" id="IPR051783">
    <property type="entry name" value="NAD(P)-dependent_oxidoreduct"/>
</dbReference>
<dbReference type="GO" id="GO:0005737">
    <property type="term" value="C:cytoplasm"/>
    <property type="evidence" value="ECO:0007669"/>
    <property type="project" value="TreeGrafter"/>
</dbReference>
<sequence length="608" mass="67703">MNLFITGGTGFIGKYVLAELSTQRHTVYVLVRSLERFRAVRKLMRLEEAPGLIPVIGDLSQPRLGLDPDSYEQVLESDVIIHAGGPMDIELGEEEARRAFLDPAIALAELALRIHAARGLRQFIHVVGFMSPFNEQNALMEPNASLDHAPPYEKMKFLADSYLRKAFAPLNIPLSTVNPSVVIGHSETGAIEQTGGLGILVDAVRRHLMPLVPGGKEHWLPMVHVDHVASFLSKLANTSAVRSDTYYLLDRKQETPAIPELIKRMVAELRVSPPLGSVPLPLLRAALRVGAIGKRLGVPPESMGFLVTNEFPVESKLEVEDKCGERSAVSIAALPFVITELDYQLSHPDTAPSKRFVRRRRAGLVTLEQDAPASGTPVLFLHGTFGGADCLQPVAERLEHVPIRLIDLPGFGRTPPHRHSSLIEGYVESVKRLVEELERPVVLVGHSFGGLIAARVMEKMDSQVERLLLLQPVLHPIHRRYSSAGLTKAALRMISERSFRRQLLAMNHLAESSDRLEPYARYVVQDMSSPRLRDTNAKVMAALTRHEAARLRPDCWNEEKVRILWGEADREHHIPEAFQRIETTKLPLGHQFPIEAPGLAAEWIRSFL</sequence>
<dbReference type="RefSeq" id="WP_257450283.1">
    <property type="nucleotide sequence ID" value="NZ_JANIPJ010000018.1"/>
</dbReference>
<keyword evidence="4" id="KW-1185">Reference proteome</keyword>
<organism evidence="3 4">
    <name type="scientific">Paenibacillus soyae</name>
    <dbReference type="NCBI Taxonomy" id="2969249"/>
    <lineage>
        <taxon>Bacteria</taxon>
        <taxon>Bacillati</taxon>
        <taxon>Bacillota</taxon>
        <taxon>Bacilli</taxon>
        <taxon>Bacillales</taxon>
        <taxon>Paenibacillaceae</taxon>
        <taxon>Paenibacillus</taxon>
    </lineage>
</organism>
<dbReference type="AlphaFoldDB" id="A0A9X2MVI7"/>
<dbReference type="GO" id="GO:0016787">
    <property type="term" value="F:hydrolase activity"/>
    <property type="evidence" value="ECO:0007669"/>
    <property type="project" value="UniProtKB-KW"/>
</dbReference>
<comment type="caution">
    <text evidence="3">The sequence shown here is derived from an EMBL/GenBank/DDBJ whole genome shotgun (WGS) entry which is preliminary data.</text>
</comment>
<dbReference type="Gene3D" id="3.40.50.720">
    <property type="entry name" value="NAD(P)-binding Rossmann-like Domain"/>
    <property type="match status" value="1"/>
</dbReference>